<keyword evidence="2" id="KW-0325">Glycoprotein</keyword>
<dbReference type="GO" id="GO:0022857">
    <property type="term" value="F:transmembrane transporter activity"/>
    <property type="evidence" value="ECO:0007669"/>
    <property type="project" value="InterPro"/>
</dbReference>
<reference evidence="6 7" key="1">
    <citation type="submission" date="2015-09" db="EMBL/GenBank/DDBJ databases">
        <title>Draft genome of a European isolate of the apple canker pathogen Neonectria ditissima.</title>
        <authorList>
            <person name="Gomez-Cortecero A."/>
            <person name="Harrison R.J."/>
            <person name="Armitage A.D."/>
        </authorList>
    </citation>
    <scope>NUCLEOTIDE SEQUENCE [LARGE SCALE GENOMIC DNA]</scope>
    <source>
        <strain evidence="6 7">R09/05</strain>
    </source>
</reference>
<dbReference type="Pfam" id="PF07690">
    <property type="entry name" value="MFS_1"/>
    <property type="match status" value="1"/>
</dbReference>
<evidence type="ECO:0000313" key="6">
    <source>
        <dbReference type="EMBL" id="KPM35424.1"/>
    </source>
</evidence>
<evidence type="ECO:0000256" key="3">
    <source>
        <dbReference type="SAM" id="MobiDB-lite"/>
    </source>
</evidence>
<feature type="domain" description="Heterokaryon incompatibility" evidence="5">
    <location>
        <begin position="345"/>
        <end position="508"/>
    </location>
</feature>
<feature type="transmembrane region" description="Helical" evidence="4">
    <location>
        <begin position="1317"/>
        <end position="1336"/>
    </location>
</feature>
<dbReference type="EMBL" id="LKCW01000253">
    <property type="protein sequence ID" value="KPM35424.1"/>
    <property type="molecule type" value="Genomic_DNA"/>
</dbReference>
<proteinExistence type="predicted"/>
<accession>A0A0P7AN82</accession>
<feature type="transmembrane region" description="Helical" evidence="4">
    <location>
        <begin position="1024"/>
        <end position="1045"/>
    </location>
</feature>
<feature type="transmembrane region" description="Helical" evidence="4">
    <location>
        <begin position="1169"/>
        <end position="1190"/>
    </location>
</feature>
<dbReference type="GO" id="GO:0016020">
    <property type="term" value="C:membrane"/>
    <property type="evidence" value="ECO:0007669"/>
    <property type="project" value="UniProtKB-SubCell"/>
</dbReference>
<dbReference type="InterPro" id="IPR010730">
    <property type="entry name" value="HET"/>
</dbReference>
<feature type="transmembrane region" description="Helical" evidence="4">
    <location>
        <begin position="989"/>
        <end position="1012"/>
    </location>
</feature>
<evidence type="ECO:0000256" key="4">
    <source>
        <dbReference type="SAM" id="Phobius"/>
    </source>
</evidence>
<feature type="transmembrane region" description="Helical" evidence="4">
    <location>
        <begin position="1211"/>
        <end position="1235"/>
    </location>
</feature>
<protein>
    <recommendedName>
        <fullName evidence="5">Heterokaryon incompatibility domain-containing protein</fullName>
    </recommendedName>
</protein>
<dbReference type="SUPFAM" id="SSF103473">
    <property type="entry name" value="MFS general substrate transporter"/>
    <property type="match status" value="1"/>
</dbReference>
<comment type="subcellular location">
    <subcellularLocation>
        <location evidence="1">Membrane</location>
        <topology evidence="1">Multi-pass membrane protein</topology>
    </subcellularLocation>
</comment>
<dbReference type="PANTHER" id="PTHR33112:SF9">
    <property type="entry name" value="HETEROKARYON INCOMPATIBILITY DOMAIN-CONTAINING PROTEIN"/>
    <property type="match status" value="1"/>
</dbReference>
<comment type="caution">
    <text evidence="6">The sequence shown here is derived from an EMBL/GenBank/DDBJ whole genome shotgun (WGS) entry which is preliminary data.</text>
</comment>
<feature type="transmembrane region" description="Helical" evidence="4">
    <location>
        <begin position="36"/>
        <end position="64"/>
    </location>
</feature>
<keyword evidence="4" id="KW-0812">Transmembrane</keyword>
<sequence>MDSQDFLQRERNRRLLRRSIILEAAHEALRSIALTLYNLLCSWASFAVHFIVWVAPCLIGAHVYFENNPEVKTLHLPDLIVPMLAATCISRCLFTLVVELLHYLAKRIWGLAYSRRMPKWVDSRQVRDITGKLTFSYSDIEILYEVSRGIVWLLYQSRGWLKSRKQLPKAVCEVCNNLDGCWPSTGDSAIYYSHLRSSRERCVNCAILFAAVNRFYPPTNPEDPFFFQWKYYRPGDDIILAWRPHENAIAVELKGITTVWPRLTFYCLTKSLDLPLISAPVAAVNDTKSEETMHKVKSWISTCTSEHAHCNKKQPRPLPDRVLDLGSSLDSPIKLVETQNQPEYYACLSHCWGRKQPLRTLAGDLENFRIGIPIDILPKTFQDAVEVCRRLEIRYFWVDSLCIVQDSFEQWQQQSAKMATIYENAFLTIAATKAKGHDEGLHIEGEGNRVHIDRIPSSEIGHGVSEDVYVRLNYSAPGGIKHWDVQSGLVEQHDDEWPLLTRAWVFQERLLSPRMLHYAKKELVWECRTMVSCDCGQDHKQTEDLKFRRLVCNQSIKTTDVTPAQLRDLWYTIVGRYSLLIGNLTKEEDAFPALSGLASRITGLLGDEYVAGLWRSHLVEGLLWSCENKNADKTRCKLKAWRAPSWSWVSMTDEISFQHNKTSLGRRSELYETSARVVDVTCNPTGSQKTGGLSSAALTLSGWVSYATVRVSRAEKRCFKSNKVIAYLDCELATQHDARISLFHADHPEDMVDGEPVVCLRLARIDTQDWYLVLVREGPSSDSYRRIGLYQGPDISWKWTSAESWRRRAEQRYHEKKDVLRIAAVCDMADAEPVPGALHDGAESDDDASGARRRSPRQQRISTVAPVLGLLLLINLSMSLYQLPLNRVIERRLCREYYASTDPTVVGPDGSVDEELCKIDAVQTSLGWIQGVMDTIWIGGDFVMTIPLSFLAEKWGRRAVLRLNLISRVFMLSWAITVGYFDSLLPTKAIIVGPTLSVLGGDCVFNSITYALASDLTDDHVLRAIYFGYMSSVSYVVALLGPALASATMTILLWLPFWIGILLLLLAVPTIIMIPTSTQSLASDPISDEEQREPLLSSPLLKAQDSQPSLLHSTIQRFRTLHTIVTSHPRNFSLLLLSFFLTSLASSDTKLLVQYISKRYKWTFASAGYLLSGKAVINFTLLTVVIPKFLNSRRAPRGPVPRTENADSANVRYANACLVVSVLGALGIAVAAKIWMLVPSLFLYALGSALPIFTLSLLKSPAVSPPHGKDHDDTTNPDTHIFSIVMLVKTVGSLLGAPIMATLWVRGIGLGGLALGMPYFVSSACYAVAVGVFSGIKVD</sequence>
<feature type="transmembrane region" description="Helical" evidence="4">
    <location>
        <begin position="1241"/>
        <end position="1258"/>
    </location>
</feature>
<evidence type="ECO:0000313" key="7">
    <source>
        <dbReference type="Proteomes" id="UP000050424"/>
    </source>
</evidence>
<evidence type="ECO:0000256" key="2">
    <source>
        <dbReference type="ARBA" id="ARBA00023180"/>
    </source>
</evidence>
<evidence type="ECO:0000256" key="1">
    <source>
        <dbReference type="ARBA" id="ARBA00004141"/>
    </source>
</evidence>
<dbReference type="Pfam" id="PF06985">
    <property type="entry name" value="HET"/>
    <property type="match status" value="1"/>
</dbReference>
<dbReference type="Gene3D" id="1.20.1250.20">
    <property type="entry name" value="MFS general substrate transporter like domains"/>
    <property type="match status" value="1"/>
</dbReference>
<evidence type="ECO:0000259" key="5">
    <source>
        <dbReference type="Pfam" id="PF06985"/>
    </source>
</evidence>
<dbReference type="CDD" id="cd06174">
    <property type="entry name" value="MFS"/>
    <property type="match status" value="1"/>
</dbReference>
<gene>
    <name evidence="6" type="ORF">AK830_g11135</name>
</gene>
<feature type="region of interest" description="Disordered" evidence="3">
    <location>
        <begin position="835"/>
        <end position="858"/>
    </location>
</feature>
<organism evidence="6 7">
    <name type="scientific">Neonectria ditissima</name>
    <dbReference type="NCBI Taxonomy" id="78410"/>
    <lineage>
        <taxon>Eukaryota</taxon>
        <taxon>Fungi</taxon>
        <taxon>Dikarya</taxon>
        <taxon>Ascomycota</taxon>
        <taxon>Pezizomycotina</taxon>
        <taxon>Sordariomycetes</taxon>
        <taxon>Hypocreomycetidae</taxon>
        <taxon>Hypocreales</taxon>
        <taxon>Nectriaceae</taxon>
        <taxon>Neonectria</taxon>
    </lineage>
</organism>
<keyword evidence="4" id="KW-1133">Transmembrane helix</keyword>
<dbReference type="PANTHER" id="PTHR33112">
    <property type="entry name" value="DOMAIN PROTEIN, PUTATIVE-RELATED"/>
    <property type="match status" value="1"/>
</dbReference>
<feature type="transmembrane region" description="Helical" evidence="4">
    <location>
        <begin position="965"/>
        <end position="983"/>
    </location>
</feature>
<feature type="transmembrane region" description="Helical" evidence="4">
    <location>
        <begin position="935"/>
        <end position="953"/>
    </location>
</feature>
<dbReference type="InterPro" id="IPR011701">
    <property type="entry name" value="MFS"/>
</dbReference>
<feature type="transmembrane region" description="Helical" evidence="4">
    <location>
        <begin position="1279"/>
        <end position="1305"/>
    </location>
</feature>
<dbReference type="Proteomes" id="UP000050424">
    <property type="component" value="Unassembled WGS sequence"/>
</dbReference>
<dbReference type="OrthoDB" id="5347061at2759"/>
<feature type="transmembrane region" description="Helical" evidence="4">
    <location>
        <begin position="84"/>
        <end position="105"/>
    </location>
</feature>
<keyword evidence="4" id="KW-0472">Membrane</keyword>
<name>A0A0P7AN82_9HYPO</name>
<feature type="transmembrane region" description="Helical" evidence="4">
    <location>
        <begin position="861"/>
        <end position="883"/>
    </location>
</feature>
<feature type="transmembrane region" description="Helical" evidence="4">
    <location>
        <begin position="1051"/>
        <end position="1074"/>
    </location>
</feature>
<keyword evidence="7" id="KW-1185">Reference proteome</keyword>
<dbReference type="InterPro" id="IPR036259">
    <property type="entry name" value="MFS_trans_sf"/>
</dbReference>